<sequence length="119" mass="13459">LAKYHRRVDRQHDDRAEREAEMLQTLHFLSVPELELQALRKELALAAELPPNPTGLLLVGGTAQICQRILVPKNSRRRPVPRDEQDEQEALKKALAALQKEGRSAADMAAHTEVRRIAK</sequence>
<comment type="caution">
    <text evidence="1">The sequence shown here is derived from an EMBL/GenBank/DDBJ whole genome shotgun (WGS) entry which is preliminary data.</text>
</comment>
<evidence type="ECO:0000313" key="1">
    <source>
        <dbReference type="EMBL" id="CAE7442063.1"/>
    </source>
</evidence>
<protein>
    <submittedName>
        <fullName evidence="1">Uncharacterized protein</fullName>
    </submittedName>
</protein>
<name>A0A812RKI0_9DINO</name>
<keyword evidence="2" id="KW-1185">Reference proteome</keyword>
<accession>A0A812RKI0</accession>
<dbReference type="AlphaFoldDB" id="A0A812RKI0"/>
<organism evidence="1 2">
    <name type="scientific">Symbiodinium necroappetens</name>
    <dbReference type="NCBI Taxonomy" id="1628268"/>
    <lineage>
        <taxon>Eukaryota</taxon>
        <taxon>Sar</taxon>
        <taxon>Alveolata</taxon>
        <taxon>Dinophyceae</taxon>
        <taxon>Suessiales</taxon>
        <taxon>Symbiodiniaceae</taxon>
        <taxon>Symbiodinium</taxon>
    </lineage>
</organism>
<feature type="non-terminal residue" evidence="1">
    <location>
        <position position="1"/>
    </location>
</feature>
<proteinExistence type="predicted"/>
<evidence type="ECO:0000313" key="2">
    <source>
        <dbReference type="Proteomes" id="UP000601435"/>
    </source>
</evidence>
<dbReference type="EMBL" id="CAJNJA010019253">
    <property type="protein sequence ID" value="CAE7442063.1"/>
    <property type="molecule type" value="Genomic_DNA"/>
</dbReference>
<dbReference type="Proteomes" id="UP000601435">
    <property type="component" value="Unassembled WGS sequence"/>
</dbReference>
<gene>
    <name evidence="1" type="ORF">SNEC2469_LOCUS12150</name>
</gene>
<feature type="non-terminal residue" evidence="1">
    <location>
        <position position="119"/>
    </location>
</feature>
<reference evidence="1" key="1">
    <citation type="submission" date="2021-02" db="EMBL/GenBank/DDBJ databases">
        <authorList>
            <person name="Dougan E. K."/>
            <person name="Rhodes N."/>
            <person name="Thang M."/>
            <person name="Chan C."/>
        </authorList>
    </citation>
    <scope>NUCLEOTIDE SEQUENCE</scope>
</reference>